<comment type="caution">
    <text evidence="8">The sequence shown here is derived from an EMBL/GenBank/DDBJ whole genome shotgun (WGS) entry which is preliminary data.</text>
</comment>
<reference evidence="8" key="1">
    <citation type="journal article" date="2023" name="PhytoFront">
        <title>Draft Genome Resources of Seven Strains of Tilletia horrida, Causal Agent of Kernel Smut of Rice.</title>
        <authorList>
            <person name="Khanal S."/>
            <person name="Antony Babu S."/>
            <person name="Zhou X.G."/>
        </authorList>
    </citation>
    <scope>NUCLEOTIDE SEQUENCE</scope>
    <source>
        <strain evidence="8">TX3</strain>
    </source>
</reference>
<sequence length="494" mass="56274">MIFTFLKAVSNFINEWTPLALLMCYICTSFFFYLVIPDNLHTGLWYAFICLQTFVTFAVLAEAVSSVRPNVVARRVMRKAEKEGFPDLPEEKCPRIDVVFVAYLPNEKDIILRQIRYAIRQQNYPSSKLHFYVIYNTPVDIPPVEKELRKIERQCKSLTVYRVPNSTSKAENLNFLLQQKTRGDITTILDTDHFLEKNALYYVARRFNSGDVDVIQGRCCIYNHDESWVTKMVAAEVDVIYGAMHPGRAELQGYGLFGGSNGHWNTSLLRTLQLNPKMLTEDIDVALRAITSGARVAYDLKVISYETAPATVMALFKQRSRWAQGWTQVFQKHTLPALKRGAYGSTYRSRFGLFFLLAFREFYFYGVSQFSMLLMASLLTNPPKSWEALYSTFIGFSLSIWILVLNLSCLAAIAFVTLRNTSTFVRPNSVITFMAMSPGYFTIVSLVAILCHFRQLVGFKRWNPTVRTAAVTQGPRSTLAHNDGYDTPVTAVEA</sequence>
<dbReference type="Pfam" id="PF13641">
    <property type="entry name" value="Glyco_tranf_2_3"/>
    <property type="match status" value="1"/>
</dbReference>
<dbReference type="SUPFAM" id="SSF53448">
    <property type="entry name" value="Nucleotide-diphospho-sugar transferases"/>
    <property type="match status" value="1"/>
</dbReference>
<proteinExistence type="predicted"/>
<dbReference type="EMBL" id="JAPDMQ010000341">
    <property type="protein sequence ID" value="KAK0526753.1"/>
    <property type="molecule type" value="Genomic_DNA"/>
</dbReference>
<accession>A0AAN6JJA6</accession>
<evidence type="ECO:0008006" key="10">
    <source>
        <dbReference type="Google" id="ProtNLM"/>
    </source>
</evidence>
<keyword evidence="9" id="KW-1185">Reference proteome</keyword>
<dbReference type="AlphaFoldDB" id="A0AAN6JJA6"/>
<feature type="transmembrane region" description="Helical" evidence="7">
    <location>
        <begin position="16"/>
        <end position="36"/>
    </location>
</feature>
<dbReference type="CDD" id="cd06423">
    <property type="entry name" value="CESA_like"/>
    <property type="match status" value="1"/>
</dbReference>
<organism evidence="8 9">
    <name type="scientific">Tilletia horrida</name>
    <dbReference type="NCBI Taxonomy" id="155126"/>
    <lineage>
        <taxon>Eukaryota</taxon>
        <taxon>Fungi</taxon>
        <taxon>Dikarya</taxon>
        <taxon>Basidiomycota</taxon>
        <taxon>Ustilaginomycotina</taxon>
        <taxon>Exobasidiomycetes</taxon>
        <taxon>Tilletiales</taxon>
        <taxon>Tilletiaceae</taxon>
        <taxon>Tilletia</taxon>
    </lineage>
</organism>
<evidence type="ECO:0000256" key="3">
    <source>
        <dbReference type="ARBA" id="ARBA00022679"/>
    </source>
</evidence>
<feature type="transmembrane region" description="Helical" evidence="7">
    <location>
        <begin position="362"/>
        <end position="381"/>
    </location>
</feature>
<dbReference type="GO" id="GO:0016020">
    <property type="term" value="C:membrane"/>
    <property type="evidence" value="ECO:0007669"/>
    <property type="project" value="UniProtKB-SubCell"/>
</dbReference>
<evidence type="ECO:0000256" key="4">
    <source>
        <dbReference type="ARBA" id="ARBA00022692"/>
    </source>
</evidence>
<gene>
    <name evidence="8" type="ORF">OC842_005090</name>
</gene>
<dbReference type="InterPro" id="IPR029044">
    <property type="entry name" value="Nucleotide-diphossugar_trans"/>
</dbReference>
<evidence type="ECO:0000256" key="2">
    <source>
        <dbReference type="ARBA" id="ARBA00022676"/>
    </source>
</evidence>
<name>A0AAN6JJA6_9BASI</name>
<dbReference type="Gene3D" id="3.90.550.10">
    <property type="entry name" value="Spore Coat Polysaccharide Biosynthesis Protein SpsA, Chain A"/>
    <property type="match status" value="1"/>
</dbReference>
<keyword evidence="6 7" id="KW-0472">Membrane</keyword>
<feature type="transmembrane region" description="Helical" evidence="7">
    <location>
        <begin position="393"/>
        <end position="418"/>
    </location>
</feature>
<dbReference type="PANTHER" id="PTHR43867">
    <property type="entry name" value="CELLULOSE SYNTHASE CATALYTIC SUBUNIT A [UDP-FORMING]"/>
    <property type="match status" value="1"/>
</dbReference>
<evidence type="ECO:0000313" key="8">
    <source>
        <dbReference type="EMBL" id="KAK0526753.1"/>
    </source>
</evidence>
<keyword evidence="2" id="KW-0328">Glycosyltransferase</keyword>
<evidence type="ECO:0000256" key="6">
    <source>
        <dbReference type="ARBA" id="ARBA00023136"/>
    </source>
</evidence>
<feature type="transmembrane region" description="Helical" evidence="7">
    <location>
        <begin position="430"/>
        <end position="453"/>
    </location>
</feature>
<keyword evidence="5 7" id="KW-1133">Transmembrane helix</keyword>
<evidence type="ECO:0000256" key="1">
    <source>
        <dbReference type="ARBA" id="ARBA00004141"/>
    </source>
</evidence>
<dbReference type="Proteomes" id="UP001176521">
    <property type="component" value="Unassembled WGS sequence"/>
</dbReference>
<keyword evidence="4 7" id="KW-0812">Transmembrane</keyword>
<dbReference type="InterPro" id="IPR050321">
    <property type="entry name" value="Glycosyltr_2/OpgH_subfam"/>
</dbReference>
<evidence type="ECO:0000256" key="7">
    <source>
        <dbReference type="SAM" id="Phobius"/>
    </source>
</evidence>
<comment type="subcellular location">
    <subcellularLocation>
        <location evidence="1">Membrane</location>
        <topology evidence="1">Multi-pass membrane protein</topology>
    </subcellularLocation>
</comment>
<dbReference type="GO" id="GO:0016757">
    <property type="term" value="F:glycosyltransferase activity"/>
    <property type="evidence" value="ECO:0007669"/>
    <property type="project" value="UniProtKB-KW"/>
</dbReference>
<evidence type="ECO:0000256" key="5">
    <source>
        <dbReference type="ARBA" id="ARBA00022989"/>
    </source>
</evidence>
<protein>
    <recommendedName>
        <fullName evidence="10">Glycosyltransferase 2-like domain-containing protein</fullName>
    </recommendedName>
</protein>
<keyword evidence="3" id="KW-0808">Transferase</keyword>
<evidence type="ECO:0000313" key="9">
    <source>
        <dbReference type="Proteomes" id="UP001176521"/>
    </source>
</evidence>
<feature type="transmembrane region" description="Helical" evidence="7">
    <location>
        <begin position="43"/>
        <end position="61"/>
    </location>
</feature>
<dbReference type="PANTHER" id="PTHR43867:SF2">
    <property type="entry name" value="CELLULOSE SYNTHASE CATALYTIC SUBUNIT A [UDP-FORMING]"/>
    <property type="match status" value="1"/>
</dbReference>